<dbReference type="EMBL" id="RAQZ01000002">
    <property type="protein sequence ID" value="KAA1273728.1"/>
    <property type="molecule type" value="Genomic_DNA"/>
</dbReference>
<organism evidence="1">
    <name type="scientific">Staphylococcus aureus</name>
    <dbReference type="NCBI Taxonomy" id="1280"/>
    <lineage>
        <taxon>Bacteria</taxon>
        <taxon>Bacillati</taxon>
        <taxon>Bacillota</taxon>
        <taxon>Bacilli</taxon>
        <taxon>Bacillales</taxon>
        <taxon>Staphylococcaceae</taxon>
        <taxon>Staphylococcus</taxon>
    </lineage>
</organism>
<name>A0A641A810_STAAU</name>
<accession>A0A641A810</accession>
<evidence type="ECO:0000313" key="1">
    <source>
        <dbReference type="EMBL" id="KAA1273728.1"/>
    </source>
</evidence>
<gene>
    <name evidence="1" type="ORF">D7S40_06080</name>
</gene>
<sequence>MSISEHVPIFLQNFAKNEWFGGAKHVQNVGTKKHDCT</sequence>
<dbReference type="AlphaFoldDB" id="A0A641A810"/>
<reference evidence="1" key="1">
    <citation type="submission" date="2018-09" db="EMBL/GenBank/DDBJ databases">
        <title>The microbial basis of impaired wound healing: differential roles for pathogens, 'bystanders', and strain-level diversification in clinical outcomes.</title>
        <authorList>
            <person name="Kalan L.R."/>
            <person name="Meisel J.S."/>
            <person name="Loesche M.A."/>
            <person name="Horwinski J."/>
            <person name="Soaita I."/>
            <person name="Chen X."/>
            <person name="Gardner S.E."/>
            <person name="Grice E.A."/>
        </authorList>
    </citation>
    <scope>NUCLEOTIDE SEQUENCE</scope>
    <source>
        <strain evidence="1">LK35</strain>
    </source>
</reference>
<proteinExistence type="predicted"/>
<comment type="caution">
    <text evidence="1">The sequence shown here is derived from an EMBL/GenBank/DDBJ whole genome shotgun (WGS) entry which is preliminary data.</text>
</comment>
<protein>
    <submittedName>
        <fullName evidence="1">Uncharacterized protein</fullName>
    </submittedName>
</protein>